<dbReference type="Pfam" id="PF00480">
    <property type="entry name" value="ROK"/>
    <property type="match status" value="2"/>
</dbReference>
<dbReference type="InterPro" id="IPR036390">
    <property type="entry name" value="WH_DNA-bd_sf"/>
</dbReference>
<dbReference type="InterPro" id="IPR043129">
    <property type="entry name" value="ATPase_NBD"/>
</dbReference>
<dbReference type="InterPro" id="IPR036388">
    <property type="entry name" value="WH-like_DNA-bd_sf"/>
</dbReference>
<dbReference type="STRING" id="630515.SAMN04489812_0008"/>
<dbReference type="CDD" id="cd23763">
    <property type="entry name" value="ASKHA_ATPase_ROK"/>
    <property type="match status" value="1"/>
</dbReference>
<keyword evidence="5" id="KW-1185">Reference proteome</keyword>
<evidence type="ECO:0000313" key="5">
    <source>
        <dbReference type="Proteomes" id="UP000199103"/>
    </source>
</evidence>
<reference evidence="4 5" key="1">
    <citation type="submission" date="2016-10" db="EMBL/GenBank/DDBJ databases">
        <authorList>
            <person name="de Groot N.N."/>
        </authorList>
    </citation>
    <scope>NUCLEOTIDE SEQUENCE [LARGE SCALE GENOMIC DNA]</scope>
    <source>
        <strain evidence="4 5">DSM 21800</strain>
    </source>
</reference>
<dbReference type="SUPFAM" id="SSF46785">
    <property type="entry name" value="Winged helix' DNA-binding domain"/>
    <property type="match status" value="1"/>
</dbReference>
<dbReference type="GO" id="GO:0006355">
    <property type="term" value="P:regulation of DNA-templated transcription"/>
    <property type="evidence" value="ECO:0007669"/>
    <property type="project" value="InterPro"/>
</dbReference>
<dbReference type="Gene3D" id="3.30.420.40">
    <property type="match status" value="5"/>
</dbReference>
<dbReference type="Pfam" id="PF09339">
    <property type="entry name" value="HTH_IclR"/>
    <property type="match status" value="1"/>
</dbReference>
<dbReference type="Proteomes" id="UP000199103">
    <property type="component" value="Chromosome I"/>
</dbReference>
<dbReference type="PANTHER" id="PTHR18964">
    <property type="entry name" value="ROK (REPRESSOR, ORF, KINASE) FAMILY"/>
    <property type="match status" value="1"/>
</dbReference>
<dbReference type="PANTHER" id="PTHR18964:SF149">
    <property type="entry name" value="BIFUNCTIONAL UDP-N-ACETYLGLUCOSAMINE 2-EPIMERASE_N-ACETYLMANNOSAMINE KINASE"/>
    <property type="match status" value="1"/>
</dbReference>
<name>A0A1H1M5J5_9ACTN</name>
<dbReference type="GO" id="GO:0016301">
    <property type="term" value="F:kinase activity"/>
    <property type="evidence" value="ECO:0007669"/>
    <property type="project" value="UniProtKB-KW"/>
</dbReference>
<feature type="domain" description="HTH iclR-type" evidence="3">
    <location>
        <begin position="21"/>
        <end position="60"/>
    </location>
</feature>
<keyword evidence="4" id="KW-0418">Kinase</keyword>
<feature type="compositionally biased region" description="Basic and acidic residues" evidence="2">
    <location>
        <begin position="150"/>
        <end position="180"/>
    </location>
</feature>
<feature type="compositionally biased region" description="Basic and acidic residues" evidence="2">
    <location>
        <begin position="216"/>
        <end position="227"/>
    </location>
</feature>
<evidence type="ECO:0000256" key="2">
    <source>
        <dbReference type="SAM" id="MobiDB-lite"/>
    </source>
</evidence>
<dbReference type="GO" id="GO:0003677">
    <property type="term" value="F:DNA binding"/>
    <property type="evidence" value="ECO:0007669"/>
    <property type="project" value="InterPro"/>
</dbReference>
<dbReference type="EMBL" id="LT629772">
    <property type="protein sequence ID" value="SDR82016.1"/>
    <property type="molecule type" value="Genomic_DNA"/>
</dbReference>
<dbReference type="InterPro" id="IPR000600">
    <property type="entry name" value="ROK"/>
</dbReference>
<organism evidence="4 5">
    <name type="scientific">Microlunatus soli</name>
    <dbReference type="NCBI Taxonomy" id="630515"/>
    <lineage>
        <taxon>Bacteria</taxon>
        <taxon>Bacillati</taxon>
        <taxon>Actinomycetota</taxon>
        <taxon>Actinomycetes</taxon>
        <taxon>Propionibacteriales</taxon>
        <taxon>Propionibacteriaceae</taxon>
        <taxon>Microlunatus</taxon>
    </lineage>
</organism>
<proteinExistence type="inferred from homology"/>
<dbReference type="InterPro" id="IPR005471">
    <property type="entry name" value="Tscrpt_reg_IclR_N"/>
</dbReference>
<gene>
    <name evidence="4" type="ORF">SAMN04489812_0008</name>
</gene>
<dbReference type="AlphaFoldDB" id="A0A1H1M5J5"/>
<protein>
    <submittedName>
        <fullName evidence="4">Sugar kinase of the NBD/HSP70 family, may contain an N-terminal HTH domain</fullName>
    </submittedName>
</protein>
<evidence type="ECO:0000313" key="4">
    <source>
        <dbReference type="EMBL" id="SDR82016.1"/>
    </source>
</evidence>
<dbReference type="Gene3D" id="1.10.10.10">
    <property type="entry name" value="Winged helix-like DNA-binding domain superfamily/Winged helix DNA-binding domain"/>
    <property type="match status" value="1"/>
</dbReference>
<keyword evidence="4" id="KW-0808">Transferase</keyword>
<comment type="similarity">
    <text evidence="1">Belongs to the ROK (NagC/XylR) family.</text>
</comment>
<evidence type="ECO:0000256" key="1">
    <source>
        <dbReference type="ARBA" id="ARBA00006479"/>
    </source>
</evidence>
<dbReference type="RefSeq" id="WP_172836031.1">
    <property type="nucleotide sequence ID" value="NZ_LT629772.1"/>
</dbReference>
<accession>A0A1H1M5J5</accession>
<sequence>MSGADRAAAAVRQANARDCLLSLRDTGVPMTVGELALHTGLSRPTVDAVLAELVAHGTVQPSTRSEANAPGRPARRFVFEPAATLVAGVDVGARSIRCTISDAAGTVLARSVVPSAPEECPDRIDAIVRTVRNAVARTQEQLAADDVDDDHAHRDRPEQADEGDRADDRERGEHGDDPYGARHVGPAGRHAGPVDQDRHEAGDTGGTGDDDIAAGDGHDTSAEESPERLVPQLAAVGLAVPGVLDHQDRITQSLTVPEWVGIDLKGQLAERLGCAVSIENDIKLAALAEHHFGDNIESLIYVQIGNRISVSVVIDGKILQGSHRLAGELGTQRGMRWTETSQRGELRWSTGDQAEEVFRRAAAGNHDAQSEISLFCAEIAPKIAPLLLAIDPERLIIGGGLSRAGEALLDPLRRHINHLLTGDDKPELSLAQLTSDGVVIGALGHTFEQSSTDIFGIAGVPAPWTRLRTESKPTPDQENRT</sequence>
<evidence type="ECO:0000259" key="3">
    <source>
        <dbReference type="Pfam" id="PF09339"/>
    </source>
</evidence>
<dbReference type="SUPFAM" id="SSF53067">
    <property type="entry name" value="Actin-like ATPase domain"/>
    <property type="match status" value="1"/>
</dbReference>
<feature type="region of interest" description="Disordered" evidence="2">
    <location>
        <begin position="140"/>
        <end position="227"/>
    </location>
</feature>